<dbReference type="STRING" id="1774969.AUC69_07160"/>
<dbReference type="SUPFAM" id="SSF52317">
    <property type="entry name" value="Class I glutamine amidotransferase-like"/>
    <property type="match status" value="1"/>
</dbReference>
<dbReference type="InterPro" id="IPR017926">
    <property type="entry name" value="GATASE"/>
</dbReference>
<dbReference type="Gene3D" id="3.40.50.880">
    <property type="match status" value="1"/>
</dbReference>
<dbReference type="PANTHER" id="PTHR42695:SF5">
    <property type="entry name" value="GLUTAMINE AMIDOTRANSFERASE YLR126C-RELATED"/>
    <property type="match status" value="1"/>
</dbReference>
<feature type="domain" description="Glutamine amidotransferase" evidence="1">
    <location>
        <begin position="10"/>
        <end position="92"/>
    </location>
</feature>
<evidence type="ECO:0000313" key="2">
    <source>
        <dbReference type="EMBL" id="ODS01280.1"/>
    </source>
</evidence>
<dbReference type="PROSITE" id="PS51273">
    <property type="entry name" value="GATASE_TYPE_1"/>
    <property type="match status" value="1"/>
</dbReference>
<dbReference type="Proteomes" id="UP000094472">
    <property type="component" value="Unassembled WGS sequence"/>
</dbReference>
<dbReference type="Pfam" id="PF00117">
    <property type="entry name" value="GATase"/>
    <property type="match status" value="1"/>
</dbReference>
<accession>A0A1E3W6B5</accession>
<evidence type="ECO:0000259" key="1">
    <source>
        <dbReference type="Pfam" id="PF00117"/>
    </source>
</evidence>
<dbReference type="AlphaFoldDB" id="A0A1E3W6B5"/>
<dbReference type="CDD" id="cd01741">
    <property type="entry name" value="GATase1_1"/>
    <property type="match status" value="1"/>
</dbReference>
<sequence>MSVNDPLPWIEDELSLIRQGQARGMPMLGHCLGSQLISKALGGTVAPMPAKEIGWHTVTRSERSGADAWLGDVPDQFDILIWHHDAFTLPPGADPLYSSPFCPDQAFVLGNTLATVAHIEVTAPLLREWLSIYGHDIAPVSASVQDIEQIRHRLDERVQEMHDTLTDRLYDRWLARLPEHESR</sequence>
<organism evidence="2 3">
    <name type="scientific">Methyloceanibacter superfactus</name>
    <dbReference type="NCBI Taxonomy" id="1774969"/>
    <lineage>
        <taxon>Bacteria</taxon>
        <taxon>Pseudomonadati</taxon>
        <taxon>Pseudomonadota</taxon>
        <taxon>Alphaproteobacteria</taxon>
        <taxon>Hyphomicrobiales</taxon>
        <taxon>Hyphomicrobiaceae</taxon>
        <taxon>Methyloceanibacter</taxon>
    </lineage>
</organism>
<proteinExistence type="predicted"/>
<reference evidence="2 3" key="1">
    <citation type="journal article" date="2016" name="Environ. Microbiol.">
        <title>New Methyloceanibacter diversity from North Sea sediments includes methanotroph containing solely the soluble methane monooxygenase.</title>
        <authorList>
            <person name="Vekeman B."/>
            <person name="Kerckhof F.M."/>
            <person name="Cremers G."/>
            <person name="de Vos P."/>
            <person name="Vandamme P."/>
            <person name="Boon N."/>
            <person name="Op den Camp H.J."/>
            <person name="Heylen K."/>
        </authorList>
    </citation>
    <scope>NUCLEOTIDE SEQUENCE [LARGE SCALE GENOMIC DNA]</scope>
    <source>
        <strain evidence="2 3">R-67175</strain>
    </source>
</reference>
<dbReference type="InterPro" id="IPR044992">
    <property type="entry name" value="ChyE-like"/>
</dbReference>
<evidence type="ECO:0000313" key="3">
    <source>
        <dbReference type="Proteomes" id="UP000094472"/>
    </source>
</evidence>
<comment type="caution">
    <text evidence="2">The sequence shown here is derived from an EMBL/GenBank/DDBJ whole genome shotgun (WGS) entry which is preliminary data.</text>
</comment>
<protein>
    <recommendedName>
        <fullName evidence="1">Glutamine amidotransferase domain-containing protein</fullName>
    </recommendedName>
</protein>
<dbReference type="PANTHER" id="PTHR42695">
    <property type="entry name" value="GLUTAMINE AMIDOTRANSFERASE YLR126C-RELATED"/>
    <property type="match status" value="1"/>
</dbReference>
<dbReference type="GO" id="GO:0005829">
    <property type="term" value="C:cytosol"/>
    <property type="evidence" value="ECO:0007669"/>
    <property type="project" value="TreeGrafter"/>
</dbReference>
<gene>
    <name evidence="2" type="ORF">AUC69_07160</name>
</gene>
<dbReference type="InterPro" id="IPR029062">
    <property type="entry name" value="Class_I_gatase-like"/>
</dbReference>
<dbReference type="EMBL" id="LPWF01000009">
    <property type="protein sequence ID" value="ODS01280.1"/>
    <property type="molecule type" value="Genomic_DNA"/>
</dbReference>
<name>A0A1E3W6B5_9HYPH</name>
<keyword evidence="3" id="KW-1185">Reference proteome</keyword>